<evidence type="ECO:0000256" key="5">
    <source>
        <dbReference type="ARBA" id="ARBA00011738"/>
    </source>
</evidence>
<dbReference type="NCBIfam" id="TIGR00671">
    <property type="entry name" value="baf"/>
    <property type="match status" value="1"/>
</dbReference>
<evidence type="ECO:0000256" key="12">
    <source>
        <dbReference type="ARBA" id="ARBA00022958"/>
    </source>
</evidence>
<evidence type="ECO:0000256" key="1">
    <source>
        <dbReference type="ARBA" id="ARBA00001206"/>
    </source>
</evidence>
<gene>
    <name evidence="16" type="primary">coaX</name>
    <name evidence="17" type="ORF">G9Q97_21800</name>
</gene>
<evidence type="ECO:0000256" key="14">
    <source>
        <dbReference type="ARBA" id="ARBA00038036"/>
    </source>
</evidence>
<keyword evidence="13 16" id="KW-0173">Coenzyme A biosynthesis</keyword>
<evidence type="ECO:0000256" key="8">
    <source>
        <dbReference type="ARBA" id="ARBA00022679"/>
    </source>
</evidence>
<dbReference type="Proteomes" id="UP000649799">
    <property type="component" value="Unassembled WGS sequence"/>
</dbReference>
<accession>A0ABX0HH24</accession>
<evidence type="ECO:0000256" key="7">
    <source>
        <dbReference type="ARBA" id="ARBA00022490"/>
    </source>
</evidence>
<dbReference type="RefSeq" id="WP_166150871.1">
    <property type="nucleotide sequence ID" value="NZ_JAANYN010000013.1"/>
</dbReference>
<proteinExistence type="inferred from homology"/>
<keyword evidence="11 16" id="KW-0067">ATP-binding</keyword>
<keyword evidence="10 16" id="KW-0418">Kinase</keyword>
<keyword evidence="8 16" id="KW-0808">Transferase</keyword>
<feature type="active site" description="Proton acceptor" evidence="16">
    <location>
        <position position="111"/>
    </location>
</feature>
<dbReference type="PANTHER" id="PTHR34265">
    <property type="entry name" value="TYPE III PANTOTHENATE KINASE"/>
    <property type="match status" value="1"/>
</dbReference>
<evidence type="ECO:0000256" key="4">
    <source>
        <dbReference type="ARBA" id="ARBA00005225"/>
    </source>
</evidence>
<comment type="cofactor">
    <cofactor evidence="2">
        <name>K(+)</name>
        <dbReference type="ChEBI" id="CHEBI:29103"/>
    </cofactor>
</comment>
<evidence type="ECO:0000256" key="13">
    <source>
        <dbReference type="ARBA" id="ARBA00022993"/>
    </source>
</evidence>
<evidence type="ECO:0000313" key="17">
    <source>
        <dbReference type="EMBL" id="NHE59452.1"/>
    </source>
</evidence>
<feature type="binding site" evidence="16">
    <location>
        <position position="186"/>
    </location>
    <ligand>
        <name>substrate</name>
    </ligand>
</feature>
<dbReference type="HAMAP" id="MF_01274">
    <property type="entry name" value="Pantothen_kinase_3"/>
    <property type="match status" value="1"/>
</dbReference>
<comment type="function">
    <text evidence="16">Catalyzes the phosphorylation of pantothenate (Pan), the first step in CoA biosynthesis.</text>
</comment>
<keyword evidence="9 16" id="KW-0547">Nucleotide-binding</keyword>
<evidence type="ECO:0000256" key="10">
    <source>
        <dbReference type="ARBA" id="ARBA00022777"/>
    </source>
</evidence>
<comment type="similarity">
    <text evidence="14 16">Belongs to the type III pantothenate kinase family.</text>
</comment>
<evidence type="ECO:0000256" key="15">
    <source>
        <dbReference type="ARBA" id="ARBA00040883"/>
    </source>
</evidence>
<keyword evidence="18" id="KW-1185">Reference proteome</keyword>
<feature type="binding site" evidence="16">
    <location>
        <begin position="6"/>
        <end position="13"/>
    </location>
    <ligand>
        <name>ATP</name>
        <dbReference type="ChEBI" id="CHEBI:30616"/>
    </ligand>
</feature>
<sequence length="259" mass="28307">MFLSVDAGNSNIVFGIYEESSDSWLNVLRVETTKKLSVLQLEKALGLFFLENGLHPDSIDGIGLSTVVPDLKTVLLRCMENFFGRMPYLINEKSYDKLLVKTTNPEEIGSDLMANITAAYDCFKEACIVVDFGTALTFSIIDSQGNVIGINIVPGIKTAINSLFTGTARLPKVSLEMPDSVLGKNTVQAIQSGIFYGYTGLVKGMLASISAETQMKFKVLATGGLSPVMQHLSAEFDLMDIHLTLKGIYQITRINCKKD</sequence>
<dbReference type="EMBL" id="JAANYN010000013">
    <property type="protein sequence ID" value="NHE59452.1"/>
    <property type="molecule type" value="Genomic_DNA"/>
</dbReference>
<feature type="binding site" evidence="16">
    <location>
        <position position="134"/>
    </location>
    <ligand>
        <name>ATP</name>
        <dbReference type="ChEBI" id="CHEBI:30616"/>
    </ligand>
</feature>
<dbReference type="SUPFAM" id="SSF53067">
    <property type="entry name" value="Actin-like ATPase domain"/>
    <property type="match status" value="2"/>
</dbReference>
<comment type="caution">
    <text evidence="17">The sequence shown here is derived from an EMBL/GenBank/DDBJ whole genome shotgun (WGS) entry which is preliminary data.</text>
</comment>
<dbReference type="Pfam" id="PF03309">
    <property type="entry name" value="Pan_kinase"/>
    <property type="match status" value="1"/>
</dbReference>
<evidence type="ECO:0000256" key="2">
    <source>
        <dbReference type="ARBA" id="ARBA00001958"/>
    </source>
</evidence>
<comment type="cofactor">
    <cofactor evidence="16">
        <name>NH4(+)</name>
        <dbReference type="ChEBI" id="CHEBI:28938"/>
    </cofactor>
    <cofactor evidence="16">
        <name>K(+)</name>
        <dbReference type="ChEBI" id="CHEBI:29103"/>
    </cofactor>
    <text evidence="16">A monovalent cation. Ammonium or potassium.</text>
</comment>
<evidence type="ECO:0000256" key="9">
    <source>
        <dbReference type="ARBA" id="ARBA00022741"/>
    </source>
</evidence>
<feature type="binding site" evidence="16">
    <location>
        <begin position="109"/>
        <end position="112"/>
    </location>
    <ligand>
        <name>substrate</name>
    </ligand>
</feature>
<evidence type="ECO:0000256" key="16">
    <source>
        <dbReference type="HAMAP-Rule" id="MF_01274"/>
    </source>
</evidence>
<comment type="caution">
    <text evidence="16">Lacks conserved residue(s) required for the propagation of feature annotation.</text>
</comment>
<protein>
    <recommendedName>
        <fullName evidence="15 16">Type III pantothenate kinase</fullName>
        <ecNumber evidence="6 16">2.7.1.33</ecNumber>
    </recommendedName>
    <alternativeName>
        <fullName evidence="16">PanK-III</fullName>
    </alternativeName>
    <alternativeName>
        <fullName evidence="16">Pantothenic acid kinase</fullName>
    </alternativeName>
</protein>
<dbReference type="EC" id="2.7.1.33" evidence="6 16"/>
<evidence type="ECO:0000256" key="11">
    <source>
        <dbReference type="ARBA" id="ARBA00022840"/>
    </source>
</evidence>
<dbReference type="GO" id="GO:0016301">
    <property type="term" value="F:kinase activity"/>
    <property type="evidence" value="ECO:0007669"/>
    <property type="project" value="UniProtKB-KW"/>
</dbReference>
<dbReference type="InterPro" id="IPR004619">
    <property type="entry name" value="Type_III_PanK"/>
</dbReference>
<reference evidence="17 18" key="1">
    <citation type="submission" date="2020-03" db="EMBL/GenBank/DDBJ databases">
        <title>Cyclobacterium plantarum sp. nov., a marine bacterium isolated from a coastal-marine wetland.</title>
        <authorList>
            <person name="Sanchez-Porro C."/>
            <person name="Ventosa A."/>
            <person name="Amoozegar M."/>
        </authorList>
    </citation>
    <scope>NUCLEOTIDE SEQUENCE [LARGE SCALE GENOMIC DNA]</scope>
    <source>
        <strain evidence="17 18">GBPx2</strain>
    </source>
</reference>
<comment type="catalytic activity">
    <reaction evidence="1 16">
        <text>(R)-pantothenate + ATP = (R)-4'-phosphopantothenate + ADP + H(+)</text>
        <dbReference type="Rhea" id="RHEA:16373"/>
        <dbReference type="ChEBI" id="CHEBI:10986"/>
        <dbReference type="ChEBI" id="CHEBI:15378"/>
        <dbReference type="ChEBI" id="CHEBI:29032"/>
        <dbReference type="ChEBI" id="CHEBI:30616"/>
        <dbReference type="ChEBI" id="CHEBI:456216"/>
        <dbReference type="EC" id="2.7.1.33"/>
    </reaction>
</comment>
<keyword evidence="7 16" id="KW-0963">Cytoplasm</keyword>
<comment type="subunit">
    <text evidence="5 16">Homodimer.</text>
</comment>
<dbReference type="PANTHER" id="PTHR34265:SF1">
    <property type="entry name" value="TYPE III PANTOTHENATE KINASE"/>
    <property type="match status" value="1"/>
</dbReference>
<name>A0ABX0HH24_9BACT</name>
<feature type="binding site" evidence="16">
    <location>
        <position position="131"/>
    </location>
    <ligand>
        <name>K(+)</name>
        <dbReference type="ChEBI" id="CHEBI:29103"/>
    </ligand>
</feature>
<comment type="subcellular location">
    <subcellularLocation>
        <location evidence="3 16">Cytoplasm</location>
    </subcellularLocation>
</comment>
<dbReference type="Gene3D" id="3.30.420.40">
    <property type="match status" value="2"/>
</dbReference>
<comment type="pathway">
    <text evidence="4 16">Cofactor biosynthesis; coenzyme A biosynthesis; CoA from (R)-pantothenate: step 1/5.</text>
</comment>
<dbReference type="CDD" id="cd24015">
    <property type="entry name" value="ASKHA_NBD_PanK-III"/>
    <property type="match status" value="1"/>
</dbReference>
<keyword evidence="16" id="KW-0479">Metal-binding</keyword>
<evidence type="ECO:0000256" key="3">
    <source>
        <dbReference type="ARBA" id="ARBA00004496"/>
    </source>
</evidence>
<organism evidence="17 18">
    <name type="scientific">Cyclobacterium plantarum</name>
    <dbReference type="NCBI Taxonomy" id="2716263"/>
    <lineage>
        <taxon>Bacteria</taxon>
        <taxon>Pseudomonadati</taxon>
        <taxon>Bacteroidota</taxon>
        <taxon>Cytophagia</taxon>
        <taxon>Cytophagales</taxon>
        <taxon>Cyclobacteriaceae</taxon>
        <taxon>Cyclobacterium</taxon>
    </lineage>
</organism>
<evidence type="ECO:0000313" key="18">
    <source>
        <dbReference type="Proteomes" id="UP000649799"/>
    </source>
</evidence>
<dbReference type="InterPro" id="IPR043129">
    <property type="entry name" value="ATPase_NBD"/>
</dbReference>
<keyword evidence="12 16" id="KW-0630">Potassium</keyword>
<evidence type="ECO:0000256" key="6">
    <source>
        <dbReference type="ARBA" id="ARBA00012102"/>
    </source>
</evidence>